<dbReference type="HOGENOM" id="CLU_091564_0_0_1"/>
<reference evidence="4" key="1">
    <citation type="journal article" date="2011" name="Nat. Genet.">
        <title>The Arabidopsis lyrata genome sequence and the basis of rapid genome size change.</title>
        <authorList>
            <person name="Hu T.T."/>
            <person name="Pattyn P."/>
            <person name="Bakker E.G."/>
            <person name="Cao J."/>
            <person name="Cheng J.-F."/>
            <person name="Clark R.M."/>
            <person name="Fahlgren N."/>
            <person name="Fawcett J.A."/>
            <person name="Grimwood J."/>
            <person name="Gundlach H."/>
            <person name="Haberer G."/>
            <person name="Hollister J.D."/>
            <person name="Ossowski S."/>
            <person name="Ottilar R.P."/>
            <person name="Salamov A.A."/>
            <person name="Schneeberger K."/>
            <person name="Spannagl M."/>
            <person name="Wang X."/>
            <person name="Yang L."/>
            <person name="Nasrallah M.E."/>
            <person name="Bergelson J."/>
            <person name="Carrington J.C."/>
            <person name="Gaut B.S."/>
            <person name="Schmutz J."/>
            <person name="Mayer K.F.X."/>
            <person name="Van de Peer Y."/>
            <person name="Grigoriev I.V."/>
            <person name="Nordborg M."/>
            <person name="Weigel D."/>
            <person name="Guo Y.-L."/>
        </authorList>
    </citation>
    <scope>NUCLEOTIDE SEQUENCE [LARGE SCALE GENOMIC DNA]</scope>
    <source>
        <strain evidence="4">cv. MN47</strain>
    </source>
</reference>
<protein>
    <recommendedName>
        <fullName evidence="2">No apical meristem-associated C-terminal domain-containing protein</fullName>
    </recommendedName>
</protein>
<evidence type="ECO:0000313" key="4">
    <source>
        <dbReference type="Proteomes" id="UP000008694"/>
    </source>
</evidence>
<gene>
    <name evidence="3" type="ORF">ARALYDRAFT_920024</name>
</gene>
<proteinExistence type="predicted"/>
<sequence length="246" mass="27524">MEKSRGSSFTQQEDELLCRVYLEISQDPIGSNNQMEKAKKLLVQVEKLKKGFKFDHVWNLLKDIPKFTDNVSVGIPDTPNTESDIASSPTSQSPGMSSFSINLSSEDGGSNSSQRPIGSKKAKLKRKIAEGNNSSVDTLVSSNKQILDFLKESAATREKSYELAELRMQNQAKKLALKEMHEENKILLKDLDTIADSNTREYIRSEQARIIQKRNQEQPQQSPISPNFYGPYFGDLGGSGSNLPEY</sequence>
<dbReference type="AlphaFoldDB" id="D7MLE1"/>
<feature type="compositionally biased region" description="Low complexity" evidence="1">
    <location>
        <begin position="87"/>
        <end position="100"/>
    </location>
</feature>
<dbReference type="Gramene" id="scaffold_803424.1">
    <property type="protein sequence ID" value="scaffold_803424.1"/>
    <property type="gene ID" value="scaffold_803424.1"/>
</dbReference>
<feature type="compositionally biased region" description="Polar residues" evidence="1">
    <location>
        <begin position="101"/>
        <end position="116"/>
    </location>
</feature>
<feature type="region of interest" description="Disordered" evidence="1">
    <location>
        <begin position="78"/>
        <end position="128"/>
    </location>
</feature>
<dbReference type="EMBL" id="GL348720">
    <property type="protein sequence ID" value="EFH41300.1"/>
    <property type="molecule type" value="Genomic_DNA"/>
</dbReference>
<dbReference type="InterPro" id="IPR029466">
    <property type="entry name" value="NAM-associated_C"/>
</dbReference>
<dbReference type="PANTHER" id="PTHR45125">
    <property type="entry name" value="F21J9.4-RELATED"/>
    <property type="match status" value="1"/>
</dbReference>
<keyword evidence="4" id="KW-1185">Reference proteome</keyword>
<dbReference type="Proteomes" id="UP000008694">
    <property type="component" value="Unassembled WGS sequence"/>
</dbReference>
<dbReference type="STRING" id="81972.D7MLE1"/>
<organism evidence="4">
    <name type="scientific">Arabidopsis lyrata subsp. lyrata</name>
    <name type="common">Lyre-leaved rock-cress</name>
    <dbReference type="NCBI Taxonomy" id="81972"/>
    <lineage>
        <taxon>Eukaryota</taxon>
        <taxon>Viridiplantae</taxon>
        <taxon>Streptophyta</taxon>
        <taxon>Embryophyta</taxon>
        <taxon>Tracheophyta</taxon>
        <taxon>Spermatophyta</taxon>
        <taxon>Magnoliopsida</taxon>
        <taxon>eudicotyledons</taxon>
        <taxon>Gunneridae</taxon>
        <taxon>Pentapetalae</taxon>
        <taxon>rosids</taxon>
        <taxon>malvids</taxon>
        <taxon>Brassicales</taxon>
        <taxon>Brassicaceae</taxon>
        <taxon>Camelineae</taxon>
        <taxon>Arabidopsis</taxon>
    </lineage>
</organism>
<accession>D7MLE1</accession>
<dbReference type="eggNOG" id="ENOG502S1XG">
    <property type="taxonomic scope" value="Eukaryota"/>
</dbReference>
<dbReference type="PANTHER" id="PTHR45125:SF3">
    <property type="entry name" value="NO-APICAL-MERISTEM-ASSOCIATED CARBOXY-TERMINAL DOMAIN PROTEIN"/>
    <property type="match status" value="1"/>
</dbReference>
<feature type="region of interest" description="Disordered" evidence="1">
    <location>
        <begin position="212"/>
        <end position="246"/>
    </location>
</feature>
<evidence type="ECO:0000313" key="3">
    <source>
        <dbReference type="EMBL" id="EFH41300.1"/>
    </source>
</evidence>
<feature type="domain" description="No apical meristem-associated C-terminal" evidence="2">
    <location>
        <begin position="50"/>
        <end position="210"/>
    </location>
</feature>
<evidence type="ECO:0000259" key="2">
    <source>
        <dbReference type="Pfam" id="PF14303"/>
    </source>
</evidence>
<evidence type="ECO:0000256" key="1">
    <source>
        <dbReference type="SAM" id="MobiDB-lite"/>
    </source>
</evidence>
<dbReference type="Pfam" id="PF14303">
    <property type="entry name" value="NAM-associated"/>
    <property type="match status" value="1"/>
</dbReference>
<name>D7MLE1_ARALL</name>